<name>A0AA37P8L7_9PEZI</name>
<dbReference type="PANTHER" id="PTHR34997:SF1">
    <property type="entry name" value="PEPTIDOGLYCAN-BINDING LYSIN DOMAIN"/>
    <property type="match status" value="1"/>
</dbReference>
<dbReference type="GeneID" id="73328643"/>
<dbReference type="PROSITE" id="PS51782">
    <property type="entry name" value="LYSM"/>
    <property type="match status" value="3"/>
</dbReference>
<keyword evidence="6" id="KW-1185">Reference proteome</keyword>
<dbReference type="EMBL" id="BQXU01000020">
    <property type="protein sequence ID" value="GKT47660.1"/>
    <property type="molecule type" value="Genomic_DNA"/>
</dbReference>
<evidence type="ECO:0000256" key="3">
    <source>
        <dbReference type="ARBA" id="ARBA00044955"/>
    </source>
</evidence>
<feature type="domain" description="LysM" evidence="4">
    <location>
        <begin position="158"/>
        <end position="204"/>
    </location>
</feature>
<comment type="caution">
    <text evidence="5">The sequence shown here is derived from an EMBL/GenBank/DDBJ whole genome shotgun (WGS) entry which is preliminary data.</text>
</comment>
<dbReference type="GO" id="GO:0008061">
    <property type="term" value="F:chitin binding"/>
    <property type="evidence" value="ECO:0007669"/>
    <property type="project" value="UniProtKB-KW"/>
</dbReference>
<dbReference type="AlphaFoldDB" id="A0AA37P8L7"/>
<evidence type="ECO:0000313" key="5">
    <source>
        <dbReference type="EMBL" id="GKT47660.1"/>
    </source>
</evidence>
<dbReference type="RefSeq" id="XP_049130010.1">
    <property type="nucleotide sequence ID" value="XM_049274053.1"/>
</dbReference>
<proteinExistence type="inferred from homology"/>
<protein>
    <submittedName>
        <fullName evidence="5">LysM domain-containing protein</fullName>
    </submittedName>
</protein>
<dbReference type="InterPro" id="IPR018392">
    <property type="entry name" value="LysM"/>
</dbReference>
<dbReference type="CDD" id="cd00118">
    <property type="entry name" value="LysM"/>
    <property type="match status" value="2"/>
</dbReference>
<evidence type="ECO:0000259" key="4">
    <source>
        <dbReference type="PROSITE" id="PS51782"/>
    </source>
</evidence>
<evidence type="ECO:0000256" key="1">
    <source>
        <dbReference type="ARBA" id="ARBA00022669"/>
    </source>
</evidence>
<accession>A0AA37P8L7</accession>
<dbReference type="InterPro" id="IPR036779">
    <property type="entry name" value="LysM_dom_sf"/>
</dbReference>
<reference evidence="5 6" key="1">
    <citation type="submission" date="2022-03" db="EMBL/GenBank/DDBJ databases">
        <title>Genome data of Colletotrichum spp.</title>
        <authorList>
            <person name="Utami Y.D."/>
            <person name="Hiruma K."/>
        </authorList>
    </citation>
    <scope>NUCLEOTIDE SEQUENCE [LARGE SCALE GENOMIC DNA]</scope>
    <source>
        <strain evidence="5 6">MAFF 239500</strain>
    </source>
</reference>
<feature type="domain" description="LysM" evidence="4">
    <location>
        <begin position="222"/>
        <end position="268"/>
    </location>
</feature>
<keyword evidence="2" id="KW-0843">Virulence</keyword>
<organism evidence="5 6">
    <name type="scientific">Colletotrichum spaethianum</name>
    <dbReference type="NCBI Taxonomy" id="700344"/>
    <lineage>
        <taxon>Eukaryota</taxon>
        <taxon>Fungi</taxon>
        <taxon>Dikarya</taxon>
        <taxon>Ascomycota</taxon>
        <taxon>Pezizomycotina</taxon>
        <taxon>Sordariomycetes</taxon>
        <taxon>Hypocreomycetidae</taxon>
        <taxon>Glomerellales</taxon>
        <taxon>Glomerellaceae</taxon>
        <taxon>Colletotrichum</taxon>
        <taxon>Colletotrichum spaethianum species complex</taxon>
    </lineage>
</organism>
<dbReference type="PANTHER" id="PTHR34997">
    <property type="entry name" value="AM15"/>
    <property type="match status" value="1"/>
</dbReference>
<sequence length="270" mass="29561">MREPIVRLEHLGNEFININPGATFSNLEAAFVYGFYFHEAYHHHLAADRPSDLHHDQRRHGPHRFSRHAGATANCNRYYKYQSGDSCDVVAYKSSIIVSQLRACNTDINASCSNFWLDYYICTRVPGTVTPTTTAKTTTAPGLTKTAQQSGAAGNCDKWYKIASGDTCDTVAAKNKITVAMFRSYNAQINSGCNNLLKDYYACVGTPGAATPMPCIVSSCSRFHKVISDDLCDATASKTGITMANLRKGNTQINSGCTNKWLDALICTNA</sequence>
<gene>
    <name evidence="5" type="ORF">ColSpa_07841</name>
</gene>
<evidence type="ECO:0000256" key="2">
    <source>
        <dbReference type="ARBA" id="ARBA00023026"/>
    </source>
</evidence>
<dbReference type="InterPro" id="IPR052210">
    <property type="entry name" value="LysM1-like"/>
</dbReference>
<dbReference type="SUPFAM" id="SSF54106">
    <property type="entry name" value="LysM domain"/>
    <property type="match status" value="1"/>
</dbReference>
<comment type="similarity">
    <text evidence="3">Belongs to the secreted LysM effector family.</text>
</comment>
<dbReference type="Pfam" id="PF01476">
    <property type="entry name" value="LysM"/>
    <property type="match status" value="1"/>
</dbReference>
<keyword evidence="1" id="KW-0147">Chitin-binding</keyword>
<dbReference type="Proteomes" id="UP001055115">
    <property type="component" value="Unassembled WGS sequence"/>
</dbReference>
<dbReference type="Gene3D" id="3.10.350.10">
    <property type="entry name" value="LysM domain"/>
    <property type="match status" value="3"/>
</dbReference>
<evidence type="ECO:0000313" key="6">
    <source>
        <dbReference type="Proteomes" id="UP001055115"/>
    </source>
</evidence>
<feature type="domain" description="LysM" evidence="4">
    <location>
        <begin position="77"/>
        <end position="123"/>
    </location>
</feature>